<evidence type="ECO:0000256" key="2">
    <source>
        <dbReference type="ARBA" id="ARBA00023125"/>
    </source>
</evidence>
<evidence type="ECO:0000313" key="6">
    <source>
        <dbReference type="EMBL" id="URL59109.1"/>
    </source>
</evidence>
<dbReference type="InterPro" id="IPR036271">
    <property type="entry name" value="Tet_transcr_reg_TetR-rel_C_sf"/>
</dbReference>
<proteinExistence type="predicted"/>
<evidence type="ECO:0000256" key="4">
    <source>
        <dbReference type="PROSITE-ProRule" id="PRU00335"/>
    </source>
</evidence>
<dbReference type="EMBL" id="CP063231">
    <property type="protein sequence ID" value="URL59109.1"/>
    <property type="molecule type" value="Genomic_DNA"/>
</dbReference>
<evidence type="ECO:0000256" key="1">
    <source>
        <dbReference type="ARBA" id="ARBA00023015"/>
    </source>
</evidence>
<keyword evidence="7" id="KW-1185">Reference proteome</keyword>
<evidence type="ECO:0000256" key="3">
    <source>
        <dbReference type="ARBA" id="ARBA00023163"/>
    </source>
</evidence>
<gene>
    <name evidence="6" type="ORF">IM816_03045</name>
</gene>
<reference evidence="6" key="1">
    <citation type="submission" date="2020-10" db="EMBL/GenBank/DDBJ databases">
        <title>Whole-genome sequence of Luteibacter sp. EIF3.</title>
        <authorList>
            <person name="Friedrich I."/>
            <person name="Hertel R."/>
            <person name="Daniel R."/>
        </authorList>
    </citation>
    <scope>NUCLEOTIDE SEQUENCE</scope>
    <source>
        <strain evidence="6">EIF3</strain>
    </source>
</reference>
<protein>
    <submittedName>
        <fullName evidence="6">TetR/AcrR family transcriptional regulator</fullName>
    </submittedName>
</protein>
<dbReference type="PROSITE" id="PS50977">
    <property type="entry name" value="HTH_TETR_2"/>
    <property type="match status" value="1"/>
</dbReference>
<keyword evidence="2 4" id="KW-0238">DNA-binding</keyword>
<name>A0ABY4T889_9GAMM</name>
<evidence type="ECO:0000313" key="7">
    <source>
        <dbReference type="Proteomes" id="UP001056681"/>
    </source>
</evidence>
<dbReference type="SUPFAM" id="SSF48498">
    <property type="entry name" value="Tetracyclin repressor-like, C-terminal domain"/>
    <property type="match status" value="1"/>
</dbReference>
<dbReference type="RefSeq" id="WP_250339747.1">
    <property type="nucleotide sequence ID" value="NZ_CP063231.1"/>
</dbReference>
<evidence type="ECO:0000259" key="5">
    <source>
        <dbReference type="PROSITE" id="PS50977"/>
    </source>
</evidence>
<dbReference type="Gene3D" id="1.10.357.10">
    <property type="entry name" value="Tetracycline Repressor, domain 2"/>
    <property type="match status" value="1"/>
</dbReference>
<feature type="DNA-binding region" description="H-T-H motif" evidence="4">
    <location>
        <begin position="36"/>
        <end position="55"/>
    </location>
</feature>
<dbReference type="InterPro" id="IPR001647">
    <property type="entry name" value="HTH_TetR"/>
</dbReference>
<dbReference type="PANTHER" id="PTHR47506:SF3">
    <property type="entry name" value="HTH-TYPE TRANSCRIPTIONAL REGULATOR LMRA"/>
    <property type="match status" value="1"/>
</dbReference>
<dbReference type="PRINTS" id="PR00455">
    <property type="entry name" value="HTHTETR"/>
</dbReference>
<feature type="domain" description="HTH tetR-type" evidence="5">
    <location>
        <begin position="13"/>
        <end position="73"/>
    </location>
</feature>
<dbReference type="SUPFAM" id="SSF46689">
    <property type="entry name" value="Homeodomain-like"/>
    <property type="match status" value="1"/>
</dbReference>
<dbReference type="Proteomes" id="UP001056681">
    <property type="component" value="Chromosome"/>
</dbReference>
<sequence>MTSPTASPTTAPSAARERILQTAHDLFYSDGIRATGIDKVIAEAGVTKVTFYRHFPSKNDLIEAFLEYRHARWMTWFDDAIERRRDEGARAVVGALREWFAQPTFRGCAFINTVVEFGASAPEFEAISRRHKDEMTASLRTLLPPGEHGDADATAIALAIDGAIVRAQFTHDAEAALAPLERLIDALVR</sequence>
<organism evidence="6 7">
    <name type="scientific">Luteibacter flocculans</name>
    <dbReference type="NCBI Taxonomy" id="2780091"/>
    <lineage>
        <taxon>Bacteria</taxon>
        <taxon>Pseudomonadati</taxon>
        <taxon>Pseudomonadota</taxon>
        <taxon>Gammaproteobacteria</taxon>
        <taxon>Lysobacterales</taxon>
        <taxon>Rhodanobacteraceae</taxon>
        <taxon>Luteibacter</taxon>
    </lineage>
</organism>
<dbReference type="PANTHER" id="PTHR47506">
    <property type="entry name" value="TRANSCRIPTIONAL REGULATORY PROTEIN"/>
    <property type="match status" value="1"/>
</dbReference>
<keyword evidence="3" id="KW-0804">Transcription</keyword>
<dbReference type="Pfam" id="PF00440">
    <property type="entry name" value="TetR_N"/>
    <property type="match status" value="1"/>
</dbReference>
<dbReference type="InterPro" id="IPR009057">
    <property type="entry name" value="Homeodomain-like_sf"/>
</dbReference>
<keyword evidence="1" id="KW-0805">Transcription regulation</keyword>
<accession>A0ABY4T889</accession>